<dbReference type="GeneID" id="17039923"/>
<organism evidence="3 4">
    <name type="scientific">Coccomyxa subellipsoidea (strain C-169)</name>
    <name type="common">Green microalga</name>
    <dbReference type="NCBI Taxonomy" id="574566"/>
    <lineage>
        <taxon>Eukaryota</taxon>
        <taxon>Viridiplantae</taxon>
        <taxon>Chlorophyta</taxon>
        <taxon>core chlorophytes</taxon>
        <taxon>Trebouxiophyceae</taxon>
        <taxon>Trebouxiophyceae incertae sedis</taxon>
        <taxon>Coccomyxaceae</taxon>
        <taxon>Coccomyxa</taxon>
        <taxon>Coccomyxa subellipsoidea</taxon>
    </lineage>
</organism>
<comment type="catalytic activity">
    <reaction evidence="2">
        <text>L-proline + a quinone = (S)-1-pyrroline-5-carboxylate + a quinol + H(+)</text>
        <dbReference type="Rhea" id="RHEA:23784"/>
        <dbReference type="ChEBI" id="CHEBI:15378"/>
        <dbReference type="ChEBI" id="CHEBI:17388"/>
        <dbReference type="ChEBI" id="CHEBI:24646"/>
        <dbReference type="ChEBI" id="CHEBI:60039"/>
        <dbReference type="ChEBI" id="CHEBI:132124"/>
        <dbReference type="EC" id="1.5.5.2"/>
    </reaction>
</comment>
<dbReference type="KEGG" id="csl:COCSUDRAFT_83484"/>
<keyword evidence="1 2" id="KW-0560">Oxidoreductase</keyword>
<dbReference type="PANTHER" id="PTHR13914:SF0">
    <property type="entry name" value="PROLINE DEHYDROGENASE 1, MITOCHONDRIAL"/>
    <property type="match status" value="1"/>
</dbReference>
<gene>
    <name evidence="3" type="ORF">COCSUDRAFT_83484</name>
</gene>
<dbReference type="OrthoDB" id="5464at2759"/>
<dbReference type="Gene3D" id="3.20.20.220">
    <property type="match status" value="1"/>
</dbReference>
<comment type="caution">
    <text evidence="3">The sequence shown here is derived from an EMBL/GenBank/DDBJ whole genome shotgun (WGS) entry which is preliminary data.</text>
</comment>
<keyword evidence="2" id="KW-0642">Proline metabolism</keyword>
<sequence length="256" mass="28096">MLVRTAPSAPPSAVFKTASVQGTDPMRQEAVEMSSEHSSALPAFQDLQFDDPKQAFQAKSTAQLLQSLAVFKACTIKPLVRNADTLLTVSRSIAAPVVDRAVKHTFFRHFCGGECVDSIQPTLQYLERHGIRPILNYAAEDDVNNEFGCEGCPVAAAERKLDRNLDIFMRSIRDSDNIRNRAFVAIKVTPLGPPKLLEKMSEVLVATGDPADRGHSSARLREALLPHLDAHETASLDNMLRRMDTLCDAVLAKTEA</sequence>
<dbReference type="RefSeq" id="XP_005646637.1">
    <property type="nucleotide sequence ID" value="XM_005646580.1"/>
</dbReference>
<comment type="similarity">
    <text evidence="2">Belongs to the proline oxidase family.</text>
</comment>
<dbReference type="EMBL" id="AGSI01000011">
    <property type="protein sequence ID" value="EIE22093.1"/>
    <property type="molecule type" value="Genomic_DNA"/>
</dbReference>
<dbReference type="PANTHER" id="PTHR13914">
    <property type="entry name" value="PROLINE OXIDASE"/>
    <property type="match status" value="1"/>
</dbReference>
<keyword evidence="2" id="KW-0285">Flavoprotein</keyword>
<protein>
    <recommendedName>
        <fullName evidence="2">Proline dehydrogenase</fullName>
        <ecNumber evidence="2">1.5.5.2</ecNumber>
    </recommendedName>
</protein>
<dbReference type="GO" id="GO:0010133">
    <property type="term" value="P:L-proline catabolic process to L-glutamate"/>
    <property type="evidence" value="ECO:0007669"/>
    <property type="project" value="TreeGrafter"/>
</dbReference>
<keyword evidence="2" id="KW-0274">FAD</keyword>
<dbReference type="SUPFAM" id="SSF51730">
    <property type="entry name" value="FAD-linked oxidoreductase"/>
    <property type="match status" value="1"/>
</dbReference>
<evidence type="ECO:0000313" key="4">
    <source>
        <dbReference type="Proteomes" id="UP000007264"/>
    </source>
</evidence>
<dbReference type="EC" id="1.5.5.2" evidence="2"/>
<proteinExistence type="inferred from homology"/>
<dbReference type="GO" id="GO:0005739">
    <property type="term" value="C:mitochondrion"/>
    <property type="evidence" value="ECO:0007669"/>
    <property type="project" value="TreeGrafter"/>
</dbReference>
<dbReference type="STRING" id="574566.I0YUM4"/>
<dbReference type="eggNOG" id="KOG0186">
    <property type="taxonomic scope" value="Eukaryota"/>
</dbReference>
<comment type="function">
    <text evidence="2">Converts proline to delta-1-pyrroline-5-carboxylate.</text>
</comment>
<evidence type="ECO:0000313" key="3">
    <source>
        <dbReference type="EMBL" id="EIE22093.1"/>
    </source>
</evidence>
<evidence type="ECO:0000256" key="1">
    <source>
        <dbReference type="ARBA" id="ARBA00023002"/>
    </source>
</evidence>
<dbReference type="AlphaFoldDB" id="I0YUM4"/>
<comment type="cofactor">
    <cofactor evidence="2">
        <name>FAD</name>
        <dbReference type="ChEBI" id="CHEBI:57692"/>
    </cofactor>
</comment>
<reference evidence="3 4" key="1">
    <citation type="journal article" date="2012" name="Genome Biol.">
        <title>The genome of the polar eukaryotic microalga coccomyxa subellipsoidea reveals traits of cold adaptation.</title>
        <authorList>
            <person name="Blanc G."/>
            <person name="Agarkova I."/>
            <person name="Grimwood J."/>
            <person name="Kuo A."/>
            <person name="Brueggeman A."/>
            <person name="Dunigan D."/>
            <person name="Gurnon J."/>
            <person name="Ladunga I."/>
            <person name="Lindquist E."/>
            <person name="Lucas S."/>
            <person name="Pangilinan J."/>
            <person name="Proschold T."/>
            <person name="Salamov A."/>
            <person name="Schmutz J."/>
            <person name="Weeks D."/>
            <person name="Yamada T."/>
            <person name="Claverie J.M."/>
            <person name="Grigoriev I."/>
            <person name="Van Etten J."/>
            <person name="Lomsadze A."/>
            <person name="Borodovsky M."/>
        </authorList>
    </citation>
    <scope>NUCLEOTIDE SEQUENCE [LARGE SCALE GENOMIC DNA]</scope>
    <source>
        <strain evidence="3 4">C-169</strain>
    </source>
</reference>
<dbReference type="InterPro" id="IPR015659">
    <property type="entry name" value="Proline_oxidase"/>
</dbReference>
<dbReference type="GO" id="GO:0004657">
    <property type="term" value="F:proline dehydrogenase activity"/>
    <property type="evidence" value="ECO:0007669"/>
    <property type="project" value="UniProtKB-EC"/>
</dbReference>
<dbReference type="Proteomes" id="UP000007264">
    <property type="component" value="Unassembled WGS sequence"/>
</dbReference>
<dbReference type="InterPro" id="IPR029041">
    <property type="entry name" value="FAD-linked_oxidoreductase-like"/>
</dbReference>
<keyword evidence="4" id="KW-1185">Reference proteome</keyword>
<dbReference type="GO" id="GO:0071949">
    <property type="term" value="F:FAD binding"/>
    <property type="evidence" value="ECO:0007669"/>
    <property type="project" value="TreeGrafter"/>
</dbReference>
<evidence type="ECO:0000256" key="2">
    <source>
        <dbReference type="RuleBase" id="RU364054"/>
    </source>
</evidence>
<name>I0YUM4_COCSC</name>
<accession>I0YUM4</accession>